<dbReference type="KEGG" id="mema:MMAB1_2050"/>
<protein>
    <submittedName>
        <fullName evidence="1">Uncharacterized protein</fullName>
    </submittedName>
</protein>
<evidence type="ECO:0000313" key="2">
    <source>
        <dbReference type="Proteomes" id="UP000069850"/>
    </source>
</evidence>
<reference evidence="1 2" key="1">
    <citation type="submission" date="2016-01" db="EMBL/GenBank/DDBJ databases">
        <authorList>
            <person name="Manzoor S."/>
        </authorList>
    </citation>
    <scope>NUCLEOTIDE SEQUENCE [LARGE SCALE GENOMIC DNA]</scope>
    <source>
        <strain evidence="1">Methanoculleus sp MAB1</strain>
    </source>
</reference>
<dbReference type="EMBL" id="LT158599">
    <property type="protein sequence ID" value="CVK33263.1"/>
    <property type="molecule type" value="Genomic_DNA"/>
</dbReference>
<sequence length="74" mass="8477">MSKLMGYRGYDRVFYIREVSRCLLISRGTARVALEYLGAKQALRSIARGRTRLFSLPQGSRICRVPRGSVLGRW</sequence>
<evidence type="ECO:0000313" key="1">
    <source>
        <dbReference type="EMBL" id="CVK33263.1"/>
    </source>
</evidence>
<gene>
    <name evidence="1" type="ORF">MMAB1_2050</name>
</gene>
<organism evidence="1 2">
    <name type="scientific">Methanoculleus bourgensis</name>
    <dbReference type="NCBI Taxonomy" id="83986"/>
    <lineage>
        <taxon>Archaea</taxon>
        <taxon>Methanobacteriati</taxon>
        <taxon>Methanobacteriota</taxon>
        <taxon>Stenosarchaea group</taxon>
        <taxon>Methanomicrobia</taxon>
        <taxon>Methanomicrobiales</taxon>
        <taxon>Methanomicrobiaceae</taxon>
        <taxon>Methanoculleus</taxon>
    </lineage>
</organism>
<name>A0A0X3BMM2_9EURY</name>
<accession>A0A0X3BMM2</accession>
<dbReference type="Proteomes" id="UP000069850">
    <property type="component" value="Chromosome 1"/>
</dbReference>
<proteinExistence type="predicted"/>
<dbReference type="AlphaFoldDB" id="A0A0X3BMM2"/>